<dbReference type="RefSeq" id="WP_310898562.1">
    <property type="nucleotide sequence ID" value="NZ_JAMQOS010000001.1"/>
</dbReference>
<reference evidence="2 3" key="1">
    <citation type="submission" date="2022-06" db="EMBL/GenBank/DDBJ databases">
        <title>Halomicroarcula sp. a new haloarchaeum isolate from saline soil.</title>
        <authorList>
            <person name="Strakova D."/>
            <person name="Galisteo C."/>
            <person name="Sanchez-Porro C."/>
            <person name="Ventosa A."/>
        </authorList>
    </citation>
    <scope>NUCLEOTIDE SEQUENCE [LARGE SCALE GENOMIC DNA]</scope>
    <source>
        <strain evidence="2 3">S3CR25-11</strain>
    </source>
</reference>
<sequence>MTYAERSVDGFLSGVASAQVAPSAGAVTAVTGAMAASLCEMVCLHTSESERTERLADAQAAIRDRRDLLLALADEDGAAVDEVQTAFEERRYDGHEQAALRTATEIPLRIAEAAQVVAHRAVVVAEDGTANAQADAVVGAMLARAAVTSAASIVRANLDLLDDESFERNVRARTEAAETTADEAVAAVRQ</sequence>
<accession>A0ABU2FKI6</accession>
<evidence type="ECO:0000313" key="2">
    <source>
        <dbReference type="EMBL" id="MDS0280716.1"/>
    </source>
</evidence>
<dbReference type="Pfam" id="PF04961">
    <property type="entry name" value="FTCD_C"/>
    <property type="match status" value="1"/>
</dbReference>
<gene>
    <name evidence="2" type="ORF">NDI86_01185</name>
</gene>
<evidence type="ECO:0000259" key="1">
    <source>
        <dbReference type="Pfam" id="PF04961"/>
    </source>
</evidence>
<comment type="caution">
    <text evidence="2">The sequence shown here is derived from an EMBL/GenBank/DDBJ whole genome shotgun (WGS) entry which is preliminary data.</text>
</comment>
<protein>
    <submittedName>
        <fullName evidence="2">Cyclodeaminase/cyclohydrolase family protein</fullName>
    </submittedName>
</protein>
<dbReference type="SUPFAM" id="SSF101262">
    <property type="entry name" value="Methenyltetrahydrofolate cyclohydrolase-like"/>
    <property type="match status" value="1"/>
</dbReference>
<evidence type="ECO:0000313" key="3">
    <source>
        <dbReference type="Proteomes" id="UP001268864"/>
    </source>
</evidence>
<dbReference type="InterPro" id="IPR007044">
    <property type="entry name" value="Cyclodeamin/CycHdrlase"/>
</dbReference>
<keyword evidence="3" id="KW-1185">Reference proteome</keyword>
<name>A0ABU2FKI6_9EURY</name>
<dbReference type="Gene3D" id="1.20.120.680">
    <property type="entry name" value="Formiminotetrahydrofolate cyclodeaminase monomer, up-and-down helical bundle"/>
    <property type="match status" value="1"/>
</dbReference>
<organism evidence="2 3">
    <name type="scientific">Haloarcula onubensis</name>
    <dbReference type="NCBI Taxonomy" id="2950539"/>
    <lineage>
        <taxon>Archaea</taxon>
        <taxon>Methanobacteriati</taxon>
        <taxon>Methanobacteriota</taxon>
        <taxon>Stenosarchaea group</taxon>
        <taxon>Halobacteria</taxon>
        <taxon>Halobacteriales</taxon>
        <taxon>Haloarculaceae</taxon>
        <taxon>Haloarcula</taxon>
    </lineage>
</organism>
<dbReference type="InterPro" id="IPR036178">
    <property type="entry name" value="Formintransfe-cycloase-like_sf"/>
</dbReference>
<dbReference type="Proteomes" id="UP001268864">
    <property type="component" value="Unassembled WGS sequence"/>
</dbReference>
<dbReference type="EMBL" id="JAMQOS010000001">
    <property type="protein sequence ID" value="MDS0280716.1"/>
    <property type="molecule type" value="Genomic_DNA"/>
</dbReference>
<proteinExistence type="predicted"/>
<feature type="domain" description="Cyclodeaminase/cyclohydrolase" evidence="1">
    <location>
        <begin position="7"/>
        <end position="175"/>
    </location>
</feature>